<reference evidence="1" key="3">
    <citation type="submission" date="2021-01" db="EMBL/GenBank/DDBJ databases">
        <authorList>
            <consortium name="Genoscope - CEA"/>
            <person name="William W."/>
        </authorList>
    </citation>
    <scope>NUCLEOTIDE SEQUENCE</scope>
</reference>
<dbReference type="EMBL" id="LK032184">
    <property type="protein sequence ID" value="CDY26008.1"/>
    <property type="molecule type" value="Genomic_DNA"/>
</dbReference>
<dbReference type="EMBL" id="HG994370">
    <property type="protein sequence ID" value="CAF2055764.1"/>
    <property type="molecule type" value="Genomic_DNA"/>
</dbReference>
<dbReference type="Gramene" id="CDY26008">
    <property type="protein sequence ID" value="CDY26008"/>
    <property type="gene ID" value="GSBRNA2T00033545001"/>
</dbReference>
<dbReference type="AlphaFoldDB" id="A0A078GN10"/>
<dbReference type="Proteomes" id="UP001295469">
    <property type="component" value="Chromosome C06"/>
</dbReference>
<dbReference type="Proteomes" id="UP000028999">
    <property type="component" value="Unassembled WGS sequence"/>
</dbReference>
<sequence length="83" mass="9582">MKTHQQNWCSSFIPRRFLTSYSRASEGILLQVAETFPTYERFIHKARLLQSKILVNRLQVNQKGLTLSRAEAMNKPSSGTIRT</sequence>
<reference evidence="2 3" key="1">
    <citation type="journal article" date="2014" name="Science">
        <title>Plant genetics. Early allopolyploid evolution in the post-Neolithic Brassica napus oilseed genome.</title>
        <authorList>
            <person name="Chalhoub B."/>
            <person name="Denoeud F."/>
            <person name="Liu S."/>
            <person name="Parkin I.A."/>
            <person name="Tang H."/>
            <person name="Wang X."/>
            <person name="Chiquet J."/>
            <person name="Belcram H."/>
            <person name="Tong C."/>
            <person name="Samans B."/>
            <person name="Correa M."/>
            <person name="Da Silva C."/>
            <person name="Just J."/>
            <person name="Falentin C."/>
            <person name="Koh C.S."/>
            <person name="Le Clainche I."/>
            <person name="Bernard M."/>
            <person name="Bento P."/>
            <person name="Noel B."/>
            <person name="Labadie K."/>
            <person name="Alberti A."/>
            <person name="Charles M."/>
            <person name="Arnaud D."/>
            <person name="Guo H."/>
            <person name="Daviaud C."/>
            <person name="Alamery S."/>
            <person name="Jabbari K."/>
            <person name="Zhao M."/>
            <person name="Edger P.P."/>
            <person name="Chelaifa H."/>
            <person name="Tack D."/>
            <person name="Lassalle G."/>
            <person name="Mestiri I."/>
            <person name="Schnel N."/>
            <person name="Le Paslier M.C."/>
            <person name="Fan G."/>
            <person name="Renault V."/>
            <person name="Bayer P.E."/>
            <person name="Golicz A.A."/>
            <person name="Manoli S."/>
            <person name="Lee T.H."/>
            <person name="Thi V.H."/>
            <person name="Chalabi S."/>
            <person name="Hu Q."/>
            <person name="Fan C."/>
            <person name="Tollenaere R."/>
            <person name="Lu Y."/>
            <person name="Battail C."/>
            <person name="Shen J."/>
            <person name="Sidebottom C.H."/>
            <person name="Wang X."/>
            <person name="Canaguier A."/>
            <person name="Chauveau A."/>
            <person name="Berard A."/>
            <person name="Deniot G."/>
            <person name="Guan M."/>
            <person name="Liu Z."/>
            <person name="Sun F."/>
            <person name="Lim Y.P."/>
            <person name="Lyons E."/>
            <person name="Town C.D."/>
            <person name="Bancroft I."/>
            <person name="Wang X."/>
            <person name="Meng J."/>
            <person name="Ma J."/>
            <person name="Pires J.C."/>
            <person name="King G.J."/>
            <person name="Brunel D."/>
            <person name="Delourme R."/>
            <person name="Renard M."/>
            <person name="Aury J.M."/>
            <person name="Adams K.L."/>
            <person name="Batley J."/>
            <person name="Snowdon R.J."/>
            <person name="Tost J."/>
            <person name="Edwards D."/>
            <person name="Zhou Y."/>
            <person name="Hua W."/>
            <person name="Sharpe A.G."/>
            <person name="Paterson A.H."/>
            <person name="Guan C."/>
            <person name="Wincker P."/>
        </authorList>
    </citation>
    <scope>NUCLEOTIDE SEQUENCE [LARGE SCALE GENOMIC DNA]</scope>
    <source>
        <strain evidence="3">cv. Darmor-bzh</strain>
    </source>
</reference>
<reference evidence="2" key="2">
    <citation type="submission" date="2014-06" db="EMBL/GenBank/DDBJ databases">
        <authorList>
            <person name="Genoscope - CEA"/>
        </authorList>
    </citation>
    <scope>NUCLEOTIDE SEQUENCE</scope>
</reference>
<protein>
    <submittedName>
        <fullName evidence="1">(rape) hypothetical protein</fullName>
    </submittedName>
    <submittedName>
        <fullName evidence="2">BnaC06g06160D protein</fullName>
    </submittedName>
</protein>
<evidence type="ECO:0000313" key="2">
    <source>
        <dbReference type="EMBL" id="CDY26008.1"/>
    </source>
</evidence>
<evidence type="ECO:0000313" key="3">
    <source>
        <dbReference type="Proteomes" id="UP000028999"/>
    </source>
</evidence>
<proteinExistence type="predicted"/>
<name>A0A078GN10_BRANA</name>
<dbReference type="PaxDb" id="3708-A0A078GN10"/>
<accession>A0A078GN10</accession>
<gene>
    <name evidence="2" type="primary">BnaC06g06160D</name>
    <name evidence="1" type="ORF">DARMORV10_C06P08820.1</name>
    <name evidence="2" type="ORF">GSBRNA2T00033545001</name>
</gene>
<evidence type="ECO:0000313" key="1">
    <source>
        <dbReference type="EMBL" id="CAF2055764.1"/>
    </source>
</evidence>
<keyword evidence="3" id="KW-1185">Reference proteome</keyword>
<organism evidence="2 3">
    <name type="scientific">Brassica napus</name>
    <name type="common">Rape</name>
    <dbReference type="NCBI Taxonomy" id="3708"/>
    <lineage>
        <taxon>Eukaryota</taxon>
        <taxon>Viridiplantae</taxon>
        <taxon>Streptophyta</taxon>
        <taxon>Embryophyta</taxon>
        <taxon>Tracheophyta</taxon>
        <taxon>Spermatophyta</taxon>
        <taxon>Magnoliopsida</taxon>
        <taxon>eudicotyledons</taxon>
        <taxon>Gunneridae</taxon>
        <taxon>Pentapetalae</taxon>
        <taxon>rosids</taxon>
        <taxon>malvids</taxon>
        <taxon>Brassicales</taxon>
        <taxon>Brassicaceae</taxon>
        <taxon>Brassiceae</taxon>
        <taxon>Brassica</taxon>
    </lineage>
</organism>